<dbReference type="Pfam" id="PF02534">
    <property type="entry name" value="T4SS-DNA_transf"/>
    <property type="match status" value="1"/>
</dbReference>
<dbReference type="PANTHER" id="PTHR37937:SF1">
    <property type="entry name" value="CONJUGATIVE TRANSFER: DNA TRANSPORT"/>
    <property type="match status" value="1"/>
</dbReference>
<reference evidence="7 8" key="1">
    <citation type="submission" date="2016-12" db="EMBL/GenBank/DDBJ databases">
        <authorList>
            <person name="Song W.-J."/>
            <person name="Kurnit D.M."/>
        </authorList>
    </citation>
    <scope>NUCLEOTIDE SEQUENCE [LARGE SCALE GENOMIC DNA]</scope>
    <source>
        <strain evidence="7 8">175</strain>
    </source>
</reference>
<keyword evidence="8" id="KW-1185">Reference proteome</keyword>
<evidence type="ECO:0000256" key="1">
    <source>
        <dbReference type="ARBA" id="ARBA00004651"/>
    </source>
</evidence>
<keyword evidence="4" id="KW-0812">Transmembrane</keyword>
<dbReference type="OrthoDB" id="5569906at2"/>
<evidence type="ECO:0000256" key="6">
    <source>
        <dbReference type="ARBA" id="ARBA00023136"/>
    </source>
</evidence>
<gene>
    <name evidence="7" type="ORF">SAMN02949497_4233</name>
</gene>
<dbReference type="EMBL" id="FXAM01000001">
    <property type="protein sequence ID" value="SMF96822.1"/>
    <property type="molecule type" value="Genomic_DNA"/>
</dbReference>
<dbReference type="InterPro" id="IPR003688">
    <property type="entry name" value="TraG/VirD4"/>
</dbReference>
<dbReference type="GO" id="GO:0005886">
    <property type="term" value="C:plasma membrane"/>
    <property type="evidence" value="ECO:0007669"/>
    <property type="project" value="UniProtKB-SubCell"/>
</dbReference>
<evidence type="ECO:0000256" key="2">
    <source>
        <dbReference type="ARBA" id="ARBA00008806"/>
    </source>
</evidence>
<accession>A0A1Y6D8T7</accession>
<keyword evidence="3" id="KW-1003">Cell membrane</keyword>
<dbReference type="STRING" id="1760988.SAMN02949497_4233"/>
<comment type="subcellular location">
    <subcellularLocation>
        <location evidence="1">Cell membrane</location>
        <topology evidence="1">Multi-pass membrane protein</topology>
    </subcellularLocation>
</comment>
<dbReference type="Proteomes" id="UP000192923">
    <property type="component" value="Unassembled WGS sequence"/>
</dbReference>
<dbReference type="AlphaFoldDB" id="A0A1Y6D8T7"/>
<sequence>MQNLNLLLGWPLGMSSNKNRPFSASRNSHRFTDISTAERYPKDGHLITFAPTGSGKGVRVIIPNLLHYAGPVITIDPKGENFAVTARYRRQVLGQSIYVLDPFEVISNATLERVGVDRATLNPLDLIANNRGYIETQLTMLASIFAGDGSNGVDDFWSQNAQILIAGVLGIIIFQAKEKKESASFQKFMDYLYCDDVVYNLAVALDTITSLKNTFPYKAIAAFLQRADKERSGILSTAHSFLTPFISTELNKHLSTSSRSPNISNNNNYTLYIVIPPSKLISHAILLRLWVATLLNEIMEREEKPLKRTLFLLDECAQLGRLDALKKAITLLRGYGLQVWMFFQDFSQLQSLYSLDYPTIINNCGVFQAFGVSRNLDSVRIAETIGRYEPMDLVQLDKTQQVLSLSNEAPKLLRLMNYLEDGFFIGRFDENPLFAKQRQKKLVNDGFPSNSLRMHV</sequence>
<name>A0A1Y6D8T7_9GAMM</name>
<keyword evidence="6" id="KW-0472">Membrane</keyword>
<dbReference type="RefSeq" id="WP_085215676.1">
    <property type="nucleotide sequence ID" value="NZ_FXAM01000001.1"/>
</dbReference>
<dbReference type="Gene3D" id="3.40.50.300">
    <property type="entry name" value="P-loop containing nucleotide triphosphate hydrolases"/>
    <property type="match status" value="1"/>
</dbReference>
<evidence type="ECO:0000256" key="5">
    <source>
        <dbReference type="ARBA" id="ARBA00022989"/>
    </source>
</evidence>
<evidence type="ECO:0000256" key="4">
    <source>
        <dbReference type="ARBA" id="ARBA00022692"/>
    </source>
</evidence>
<evidence type="ECO:0000313" key="8">
    <source>
        <dbReference type="Proteomes" id="UP000192923"/>
    </source>
</evidence>
<organism evidence="7 8">
    <name type="scientific">Methylomagnum ishizawai</name>
    <dbReference type="NCBI Taxonomy" id="1760988"/>
    <lineage>
        <taxon>Bacteria</taxon>
        <taxon>Pseudomonadati</taxon>
        <taxon>Pseudomonadota</taxon>
        <taxon>Gammaproteobacteria</taxon>
        <taxon>Methylococcales</taxon>
        <taxon>Methylococcaceae</taxon>
        <taxon>Methylomagnum</taxon>
    </lineage>
</organism>
<keyword evidence="5" id="KW-1133">Transmembrane helix</keyword>
<dbReference type="PANTHER" id="PTHR37937">
    <property type="entry name" value="CONJUGATIVE TRANSFER: DNA TRANSPORT"/>
    <property type="match status" value="1"/>
</dbReference>
<evidence type="ECO:0000313" key="7">
    <source>
        <dbReference type="EMBL" id="SMF96822.1"/>
    </source>
</evidence>
<dbReference type="CDD" id="cd01127">
    <property type="entry name" value="TrwB_TraG_TraD_VirD4"/>
    <property type="match status" value="2"/>
</dbReference>
<comment type="similarity">
    <text evidence="2">Belongs to the VirD4/TraG family.</text>
</comment>
<evidence type="ECO:0000256" key="3">
    <source>
        <dbReference type="ARBA" id="ARBA00022475"/>
    </source>
</evidence>
<dbReference type="SUPFAM" id="SSF52540">
    <property type="entry name" value="P-loop containing nucleoside triphosphate hydrolases"/>
    <property type="match status" value="1"/>
</dbReference>
<protein>
    <submittedName>
        <fullName evidence="7">Type IV secretion system protein VirD4</fullName>
    </submittedName>
</protein>
<dbReference type="InterPro" id="IPR027417">
    <property type="entry name" value="P-loop_NTPase"/>
</dbReference>
<dbReference type="InterPro" id="IPR051539">
    <property type="entry name" value="T4SS-coupling_protein"/>
</dbReference>
<proteinExistence type="inferred from homology"/>